<dbReference type="EMBL" id="GEDC01011486">
    <property type="protein sequence ID" value="JAS25812.1"/>
    <property type="molecule type" value="Transcribed_RNA"/>
</dbReference>
<evidence type="ECO:0008006" key="4">
    <source>
        <dbReference type="Google" id="ProtNLM"/>
    </source>
</evidence>
<organism evidence="3">
    <name type="scientific">Clastoptera arizonana</name>
    <name type="common">Arizona spittle bug</name>
    <dbReference type="NCBI Taxonomy" id="38151"/>
    <lineage>
        <taxon>Eukaryota</taxon>
        <taxon>Metazoa</taxon>
        <taxon>Ecdysozoa</taxon>
        <taxon>Arthropoda</taxon>
        <taxon>Hexapoda</taxon>
        <taxon>Insecta</taxon>
        <taxon>Pterygota</taxon>
        <taxon>Neoptera</taxon>
        <taxon>Paraneoptera</taxon>
        <taxon>Hemiptera</taxon>
        <taxon>Auchenorrhyncha</taxon>
        <taxon>Cercopoidea</taxon>
        <taxon>Clastopteridae</taxon>
        <taxon>Clastoptera</taxon>
    </lineage>
</organism>
<proteinExistence type="predicted"/>
<evidence type="ECO:0000313" key="3">
    <source>
        <dbReference type="EMBL" id="JAS25812.1"/>
    </source>
</evidence>
<dbReference type="InterPro" id="IPR052125">
    <property type="entry name" value="KLHDC10"/>
</dbReference>
<reference evidence="3" key="1">
    <citation type="submission" date="2015-12" db="EMBL/GenBank/DDBJ databases">
        <title>De novo transcriptome assembly of four potential Pierce s Disease insect vectors from Arizona vineyards.</title>
        <authorList>
            <person name="Tassone E.E."/>
        </authorList>
    </citation>
    <scope>NUCLEOTIDE SEQUENCE</scope>
</reference>
<keyword evidence="2" id="KW-0677">Repeat</keyword>
<dbReference type="Gene3D" id="2.120.10.80">
    <property type="entry name" value="Kelch-type beta propeller"/>
    <property type="match status" value="2"/>
</dbReference>
<dbReference type="PANTHER" id="PTHR46428:SF1">
    <property type="entry name" value="KELCH DOMAIN-CONTAINING PROTEIN 10"/>
    <property type="match status" value="1"/>
</dbReference>
<dbReference type="AlphaFoldDB" id="A0A1B6DJI1"/>
<sequence length="412" mass="48153">MAEGFLGFDYCDGDKYHEQYYVFKPFKFFKLTHNPKIDPYCFDTDDIDEDINVKFPLVVKNYRPVCDSANLYIIGGYDDRLLNDEIVMKVIWKFNFATLTWCRLTSSGFEEAVLLSNSVMLGEHKVLCQTNGSFSICDLAKENPTFQHFPTTGFFPEINKFNGICSVIHDNHVYTYGGRIPHVRHDIYRLDLKNKVWDKQYDSTYPKKYDLGLYTRDIFLFESKIYSIGVRDNPTEKIFGFRDVYVYCINSNRFEVKVTKPDPFLKRKRGHDRYPIERIAHSCIQLPNHPNLIVLIGGLHYEEDVLNDVWMLNLQTLQWKKVKSNLPKIYFHAAAVSSLGKVVIYGGTLQVYESDEDNNNVFVCWCGIPKLKEICWDALLFYSHKGVYNYSLSDFPSLGVPNEFINRIHHRK</sequence>
<evidence type="ECO:0000256" key="1">
    <source>
        <dbReference type="ARBA" id="ARBA00022441"/>
    </source>
</evidence>
<accession>A0A1B6DJI1</accession>
<dbReference type="SUPFAM" id="SSF50965">
    <property type="entry name" value="Galactose oxidase, central domain"/>
    <property type="match status" value="1"/>
</dbReference>
<evidence type="ECO:0000256" key="2">
    <source>
        <dbReference type="ARBA" id="ARBA00022737"/>
    </source>
</evidence>
<dbReference type="PANTHER" id="PTHR46428">
    <property type="entry name" value="KELCH DOMAIN-CONTAINING PROTEIN 10"/>
    <property type="match status" value="1"/>
</dbReference>
<dbReference type="InterPro" id="IPR015915">
    <property type="entry name" value="Kelch-typ_b-propeller"/>
</dbReference>
<gene>
    <name evidence="3" type="ORF">g.12862</name>
</gene>
<dbReference type="GO" id="GO:0032874">
    <property type="term" value="P:positive regulation of stress-activated MAPK cascade"/>
    <property type="evidence" value="ECO:0007669"/>
    <property type="project" value="TreeGrafter"/>
</dbReference>
<keyword evidence="1" id="KW-0880">Kelch repeat</keyword>
<dbReference type="InterPro" id="IPR011043">
    <property type="entry name" value="Gal_Oxase/kelch_b-propeller"/>
</dbReference>
<name>A0A1B6DJI1_9HEMI</name>
<protein>
    <recommendedName>
        <fullName evidence="4">Kelch domain-containing protein</fullName>
    </recommendedName>
</protein>